<name>H8I8C0_METCZ</name>
<proteinExistence type="predicted"/>
<dbReference type="GeneID" id="11970963"/>
<dbReference type="HOGENOM" id="CLU_009583_2_2_2"/>
<dbReference type="SUPFAM" id="SSF53756">
    <property type="entry name" value="UDP-Glycosyltransferase/glycogen phosphorylase"/>
    <property type="match status" value="1"/>
</dbReference>
<evidence type="ECO:0000259" key="1">
    <source>
        <dbReference type="Pfam" id="PF00534"/>
    </source>
</evidence>
<dbReference type="Pfam" id="PF00534">
    <property type="entry name" value="Glycos_transf_1"/>
    <property type="match status" value="1"/>
</dbReference>
<protein>
    <submittedName>
        <fullName evidence="2">Glycosyltransferase</fullName>
    </submittedName>
</protein>
<keyword evidence="3" id="KW-1185">Reference proteome</keyword>
<evidence type="ECO:0000313" key="3">
    <source>
        <dbReference type="Proteomes" id="UP000005233"/>
    </source>
</evidence>
<accession>H8I8C0</accession>
<dbReference type="Proteomes" id="UP000005233">
    <property type="component" value="Chromosome"/>
</dbReference>
<dbReference type="GO" id="GO:0016757">
    <property type="term" value="F:glycosyltransferase activity"/>
    <property type="evidence" value="ECO:0007669"/>
    <property type="project" value="InterPro"/>
</dbReference>
<feature type="domain" description="Glycosyl transferase family 1" evidence="1">
    <location>
        <begin position="205"/>
        <end position="374"/>
    </location>
</feature>
<dbReference type="STRING" id="1041930.Mtc_0202"/>
<organism evidence="2 3">
    <name type="scientific">Methanocella conradii (strain DSM 24694 / JCM 17849 / CGMCC 1.5162 / HZ254)</name>
    <dbReference type="NCBI Taxonomy" id="1041930"/>
    <lineage>
        <taxon>Archaea</taxon>
        <taxon>Methanobacteriati</taxon>
        <taxon>Methanobacteriota</taxon>
        <taxon>Stenosarchaea group</taxon>
        <taxon>Methanomicrobia</taxon>
        <taxon>Methanocellales</taxon>
        <taxon>Methanocellaceae</taxon>
        <taxon>Methanocella</taxon>
    </lineage>
</organism>
<dbReference type="AlphaFoldDB" id="H8I8C0"/>
<dbReference type="CDD" id="cd03794">
    <property type="entry name" value="GT4_WbuB-like"/>
    <property type="match status" value="1"/>
</dbReference>
<dbReference type="InterPro" id="IPR001296">
    <property type="entry name" value="Glyco_trans_1"/>
</dbReference>
<reference evidence="2 3" key="1">
    <citation type="journal article" date="2012" name="J. Bacteriol.">
        <title>Complete genome sequence of a thermophilic methanogen, Methanocella conradii HZ254, isolated from Chinese rice field soil.</title>
        <authorList>
            <person name="Lu Z."/>
            <person name="Lu Y."/>
        </authorList>
    </citation>
    <scope>NUCLEOTIDE SEQUENCE [LARGE SCALE GENOMIC DNA]</scope>
    <source>
        <strain evidence="3">DSM 24694 / JCM 17849 / CGMCC 1.5162 / HZ254</strain>
    </source>
</reference>
<sequence>MSRRLSVLYVAPDIPVPHAGVFLGGSTHVMEVSRVLVRNGFEVHVLCRRMSKAQPAYEKLSEGIHVHRAYRGIFFPIMGKAAGKPSGGPSPWSRIFKFGEKAYFATAYRLALATMAARLITRYGIDAVLERNSAKGIGAFPARLLKKPVIEEVIDPDYSRAALKCADIVFAYTQKVLEGIVPAGRVRITTAGVDVHEFRPVEGSTIRKEHGLEGKKVVVYIGEMSAWHGIEVLIKAMALLGDDYRALILGKNAEILKPLATSLGAMDKLVFTGPIKHEEVPEYIAAADIGVAPYDPSGVKDMERFGFYFSPIKIFEYMACGKPVVASDIDIVRDVINENGCGVLARPGDPESLASAIKSLIESPDRASMGAAGRRACVEKYGWDRVGGDIASVIASLAKR</sequence>
<dbReference type="PANTHER" id="PTHR12526">
    <property type="entry name" value="GLYCOSYLTRANSFERASE"/>
    <property type="match status" value="1"/>
</dbReference>
<gene>
    <name evidence="2" type="ordered locus">Mtc_0202</name>
</gene>
<dbReference type="PANTHER" id="PTHR12526:SF622">
    <property type="entry name" value="GLYCOSYLTRANSFERASE (GROUP I)"/>
    <property type="match status" value="1"/>
</dbReference>
<dbReference type="KEGG" id="mez:Mtc_0202"/>
<evidence type="ECO:0000313" key="2">
    <source>
        <dbReference type="EMBL" id="AFC98973.1"/>
    </source>
</evidence>
<dbReference type="Gene3D" id="3.40.50.2000">
    <property type="entry name" value="Glycogen Phosphorylase B"/>
    <property type="match status" value="2"/>
</dbReference>
<dbReference type="RefSeq" id="WP_014404812.1">
    <property type="nucleotide sequence ID" value="NC_017034.1"/>
</dbReference>
<dbReference type="eggNOG" id="arCOG01410">
    <property type="taxonomic scope" value="Archaea"/>
</dbReference>
<dbReference type="EMBL" id="CP003243">
    <property type="protein sequence ID" value="AFC98973.1"/>
    <property type="molecule type" value="Genomic_DNA"/>
</dbReference>
<dbReference type="OrthoDB" id="132546at2157"/>